<dbReference type="EMBL" id="DVGK01000112">
    <property type="protein sequence ID" value="HIR14243.1"/>
    <property type="molecule type" value="Genomic_DNA"/>
</dbReference>
<evidence type="ECO:0000313" key="2">
    <source>
        <dbReference type="EMBL" id="HIR14243.1"/>
    </source>
</evidence>
<evidence type="ECO:0000259" key="1">
    <source>
        <dbReference type="Pfam" id="PF01850"/>
    </source>
</evidence>
<dbReference type="InterPro" id="IPR029060">
    <property type="entry name" value="PIN-like_dom_sf"/>
</dbReference>
<dbReference type="AlphaFoldDB" id="A0A9D1ADI8"/>
<dbReference type="Gene3D" id="3.40.50.1010">
    <property type="entry name" value="5'-nuclease"/>
    <property type="match status" value="1"/>
</dbReference>
<protein>
    <submittedName>
        <fullName evidence="2">PIN domain-containing protein</fullName>
    </submittedName>
</protein>
<dbReference type="Pfam" id="PF01850">
    <property type="entry name" value="PIN"/>
    <property type="match status" value="1"/>
</dbReference>
<comment type="caution">
    <text evidence="2">The sequence shown here is derived from an EMBL/GenBank/DDBJ whole genome shotgun (WGS) entry which is preliminary data.</text>
</comment>
<dbReference type="InterPro" id="IPR002716">
    <property type="entry name" value="PIN_dom"/>
</dbReference>
<reference evidence="2" key="2">
    <citation type="journal article" date="2021" name="PeerJ">
        <title>Extensive microbial diversity within the chicken gut microbiome revealed by metagenomics and culture.</title>
        <authorList>
            <person name="Gilroy R."/>
            <person name="Ravi A."/>
            <person name="Getino M."/>
            <person name="Pursley I."/>
            <person name="Horton D.L."/>
            <person name="Alikhan N.F."/>
            <person name="Baker D."/>
            <person name="Gharbi K."/>
            <person name="Hall N."/>
            <person name="Watson M."/>
            <person name="Adriaenssens E.M."/>
            <person name="Foster-Nyarko E."/>
            <person name="Jarju S."/>
            <person name="Secka A."/>
            <person name="Antonio M."/>
            <person name="Oren A."/>
            <person name="Chaudhuri R.R."/>
            <person name="La Ragione R."/>
            <person name="Hildebrand F."/>
            <person name="Pallen M.J."/>
        </authorList>
    </citation>
    <scope>NUCLEOTIDE SEQUENCE</scope>
    <source>
        <strain evidence="2">ChiSjej4B22-8148</strain>
    </source>
</reference>
<feature type="domain" description="PIN" evidence="1">
    <location>
        <begin position="46"/>
        <end position="130"/>
    </location>
</feature>
<dbReference type="Proteomes" id="UP000886757">
    <property type="component" value="Unassembled WGS sequence"/>
</dbReference>
<dbReference type="SUPFAM" id="SSF88723">
    <property type="entry name" value="PIN domain-like"/>
    <property type="match status" value="1"/>
</dbReference>
<evidence type="ECO:0000313" key="3">
    <source>
        <dbReference type="Proteomes" id="UP000886757"/>
    </source>
</evidence>
<name>A0A9D1ADI8_9FIRM</name>
<accession>A0A9D1ADI8</accession>
<reference evidence="2" key="1">
    <citation type="submission" date="2020-10" db="EMBL/GenBank/DDBJ databases">
        <authorList>
            <person name="Gilroy R."/>
        </authorList>
    </citation>
    <scope>NUCLEOTIDE SEQUENCE</scope>
    <source>
        <strain evidence="2">ChiSjej4B22-8148</strain>
    </source>
</reference>
<sequence length="161" mass="18697">MVIEVLRVYLDNCCYNRPFDDRSNIKNYLEREAVLIVMQMAFDGEFEIIGSEVLKKEMLMISDIDKRNNVENLYKELRSKEVELERSIVRRAEEIVRNSSIKAFDSLHLACAEHGADVLLTTDMKFLKAANKLNVKVKIQNPVEFVLEVNSSEHDDEVDEK</sequence>
<gene>
    <name evidence="2" type="ORF">IAB31_10025</name>
</gene>
<organism evidence="2 3">
    <name type="scientific">Candidatus Choladousia intestinavium</name>
    <dbReference type="NCBI Taxonomy" id="2840727"/>
    <lineage>
        <taxon>Bacteria</taxon>
        <taxon>Bacillati</taxon>
        <taxon>Bacillota</taxon>
        <taxon>Clostridia</taxon>
        <taxon>Lachnospirales</taxon>
        <taxon>Lachnospiraceae</taxon>
        <taxon>Lachnospiraceae incertae sedis</taxon>
        <taxon>Candidatus Choladousia</taxon>
    </lineage>
</organism>
<proteinExistence type="predicted"/>